<dbReference type="STRING" id="1424334.W822_17350"/>
<proteinExistence type="predicted"/>
<dbReference type="GO" id="GO:0003676">
    <property type="term" value="F:nucleic acid binding"/>
    <property type="evidence" value="ECO:0007669"/>
    <property type="project" value="InterPro"/>
</dbReference>
<accession>V8QPZ4</accession>
<evidence type="ECO:0008006" key="3">
    <source>
        <dbReference type="Google" id="ProtNLM"/>
    </source>
</evidence>
<dbReference type="AlphaFoldDB" id="V8QPZ4"/>
<reference evidence="1 2" key="1">
    <citation type="journal article" date="2014" name="Genome Announc.">
        <title>Draft Genome Sequence of Advenella kashmirensis Strain W13003, a Polycyclic Aromatic Hydrocarbon-Degrading Bacterium.</title>
        <authorList>
            <person name="Wang X."/>
            <person name="Jin D."/>
            <person name="Zhou L."/>
            <person name="Wu L."/>
            <person name="An W."/>
            <person name="Zhao L."/>
        </authorList>
    </citation>
    <scope>NUCLEOTIDE SEQUENCE [LARGE SCALE GENOMIC DNA]</scope>
    <source>
        <strain evidence="1 2">W13003</strain>
    </source>
</reference>
<keyword evidence="2" id="KW-1185">Reference proteome</keyword>
<protein>
    <recommendedName>
        <fullName evidence="3">Aspartate ammonia-lyase</fullName>
    </recommendedName>
</protein>
<dbReference type="Proteomes" id="UP000018733">
    <property type="component" value="Unassembled WGS sequence"/>
</dbReference>
<dbReference type="OrthoDB" id="159933at2"/>
<dbReference type="eggNOG" id="ENOG5033ZC2">
    <property type="taxonomic scope" value="Bacteria"/>
</dbReference>
<dbReference type="HOGENOM" id="CLU_1459460_0_0_4"/>
<dbReference type="Gene3D" id="3.40.1350.10">
    <property type="match status" value="1"/>
</dbReference>
<dbReference type="InterPro" id="IPR011856">
    <property type="entry name" value="tRNA_endonuc-like_dom_sf"/>
</dbReference>
<organism evidence="1 2">
    <name type="scientific">Advenella kashmirensis W13003</name>
    <dbReference type="NCBI Taxonomy" id="1424334"/>
    <lineage>
        <taxon>Bacteria</taxon>
        <taxon>Pseudomonadati</taxon>
        <taxon>Pseudomonadota</taxon>
        <taxon>Betaproteobacteria</taxon>
        <taxon>Burkholderiales</taxon>
        <taxon>Alcaligenaceae</taxon>
    </lineage>
</organism>
<evidence type="ECO:0000313" key="1">
    <source>
        <dbReference type="EMBL" id="ETF01390.1"/>
    </source>
</evidence>
<evidence type="ECO:0000313" key="2">
    <source>
        <dbReference type="Proteomes" id="UP000018733"/>
    </source>
</evidence>
<comment type="caution">
    <text evidence="1">The sequence shown here is derived from an EMBL/GenBank/DDBJ whole genome shotgun (WGS) entry which is preliminary data.</text>
</comment>
<dbReference type="EMBL" id="AYXT01000012">
    <property type="protein sequence ID" value="ETF01390.1"/>
    <property type="molecule type" value="Genomic_DNA"/>
</dbReference>
<sequence>MSKGLNNKLAGQVGEFLVCAELGRRGYIATSFTGNVPEFDLIVADNSLKTLPVQVKTSRGISWPTSANLWINIEIDEENRRQIDGGNHSIPNPDLIYVCVLLAMPDTDQKDRFFILKKSDLQNICANNYREFISKHSWRRPRNFRSLDNRYYASDLEPHENNWELFSEQLALK</sequence>
<gene>
    <name evidence="1" type="ORF">W822_17350</name>
</gene>
<dbReference type="RefSeq" id="WP_024006408.1">
    <property type="nucleotide sequence ID" value="NZ_KI650981.1"/>
</dbReference>
<name>V8QPZ4_9BURK</name>